<evidence type="ECO:0000256" key="5">
    <source>
        <dbReference type="ARBA" id="ARBA00023136"/>
    </source>
</evidence>
<gene>
    <name evidence="9" type="ORF">KP509_25G042900</name>
</gene>
<comment type="caution">
    <text evidence="9">The sequence shown here is derived from an EMBL/GenBank/DDBJ whole genome shotgun (WGS) entry which is preliminary data.</text>
</comment>
<dbReference type="GO" id="GO:0006465">
    <property type="term" value="P:signal peptide processing"/>
    <property type="evidence" value="ECO:0007669"/>
    <property type="project" value="InterPro"/>
</dbReference>
<keyword evidence="5" id="KW-0472">Membrane</keyword>
<keyword evidence="2" id="KW-0999">Mitochondrion inner membrane</keyword>
<dbReference type="EMBL" id="CM035430">
    <property type="protein sequence ID" value="KAH7298431.1"/>
    <property type="molecule type" value="Genomic_DNA"/>
</dbReference>
<dbReference type="InterPro" id="IPR036286">
    <property type="entry name" value="LexA/Signal_pep-like_sf"/>
</dbReference>
<dbReference type="Proteomes" id="UP000825935">
    <property type="component" value="Chromosome 25"/>
</dbReference>
<feature type="active site" evidence="7">
    <location>
        <position position="46"/>
    </location>
</feature>
<evidence type="ECO:0000313" key="10">
    <source>
        <dbReference type="Proteomes" id="UP000825935"/>
    </source>
</evidence>
<dbReference type="InterPro" id="IPR052064">
    <property type="entry name" value="Mito_IMP1_subunit"/>
</dbReference>
<dbReference type="AlphaFoldDB" id="A0A8T2RR50"/>
<evidence type="ECO:0000256" key="7">
    <source>
        <dbReference type="PIRSR" id="PIRSR600223-1"/>
    </source>
</evidence>
<accession>A0A8T2RR50</accession>
<protein>
    <recommendedName>
        <fullName evidence="8">Peptidase S26 domain-containing protein</fullName>
    </recommendedName>
</protein>
<evidence type="ECO:0000313" key="9">
    <source>
        <dbReference type="EMBL" id="KAH7298431.1"/>
    </source>
</evidence>
<evidence type="ECO:0000256" key="2">
    <source>
        <dbReference type="ARBA" id="ARBA00022792"/>
    </source>
</evidence>
<evidence type="ECO:0000256" key="1">
    <source>
        <dbReference type="ARBA" id="ARBA00004273"/>
    </source>
</evidence>
<dbReference type="CDD" id="cd06530">
    <property type="entry name" value="S26_SPase_I"/>
    <property type="match status" value="1"/>
</dbReference>
<reference evidence="9" key="1">
    <citation type="submission" date="2021-08" db="EMBL/GenBank/DDBJ databases">
        <title>WGS assembly of Ceratopteris richardii.</title>
        <authorList>
            <person name="Marchant D.B."/>
            <person name="Chen G."/>
            <person name="Jenkins J."/>
            <person name="Shu S."/>
            <person name="Leebens-Mack J."/>
            <person name="Grimwood J."/>
            <person name="Schmutz J."/>
            <person name="Soltis P."/>
            <person name="Soltis D."/>
            <person name="Chen Z.-H."/>
        </authorList>
    </citation>
    <scope>NUCLEOTIDE SEQUENCE</scope>
    <source>
        <strain evidence="9">Whitten #5841</strain>
        <tissue evidence="9">Leaf</tissue>
    </source>
</reference>
<evidence type="ECO:0000256" key="3">
    <source>
        <dbReference type="ARBA" id="ARBA00022801"/>
    </source>
</evidence>
<keyword evidence="10" id="KW-1185">Reference proteome</keyword>
<evidence type="ECO:0000256" key="4">
    <source>
        <dbReference type="ARBA" id="ARBA00023128"/>
    </source>
</evidence>
<proteinExistence type="inferred from homology"/>
<dbReference type="GO" id="GO:0042720">
    <property type="term" value="C:mitochondrial inner membrane peptidase complex"/>
    <property type="evidence" value="ECO:0007669"/>
    <property type="project" value="TreeGrafter"/>
</dbReference>
<name>A0A8T2RR50_CERRI</name>
<dbReference type="Gene3D" id="2.10.109.10">
    <property type="entry name" value="Umud Fragment, subunit A"/>
    <property type="match status" value="1"/>
</dbReference>
<dbReference type="PRINTS" id="PR00727">
    <property type="entry name" value="LEADERPTASE"/>
</dbReference>
<comment type="similarity">
    <text evidence="6">Belongs to the peptidase S26 family. IMP1 subfamily.</text>
</comment>
<dbReference type="InterPro" id="IPR000223">
    <property type="entry name" value="Pept_S26A_signal_pept_1"/>
</dbReference>
<dbReference type="GO" id="GO:0004252">
    <property type="term" value="F:serine-type endopeptidase activity"/>
    <property type="evidence" value="ECO:0007669"/>
    <property type="project" value="InterPro"/>
</dbReference>
<feature type="domain" description="Peptidase S26" evidence="8">
    <location>
        <begin position="113"/>
        <end position="154"/>
    </location>
</feature>
<dbReference type="InterPro" id="IPR019533">
    <property type="entry name" value="Peptidase_S26"/>
</dbReference>
<feature type="domain" description="Peptidase S26" evidence="8">
    <location>
        <begin position="21"/>
        <end position="100"/>
    </location>
</feature>
<evidence type="ECO:0000256" key="6">
    <source>
        <dbReference type="ARBA" id="ARBA00038445"/>
    </source>
</evidence>
<dbReference type="PANTHER" id="PTHR12383">
    <property type="entry name" value="PROTEASE FAMILY S26 MITOCHONDRIAL INNER MEMBRANE PROTEASE-RELATED"/>
    <property type="match status" value="1"/>
</dbReference>
<dbReference type="SUPFAM" id="SSF51306">
    <property type="entry name" value="LexA/Signal peptidase"/>
    <property type="match status" value="1"/>
</dbReference>
<sequence length="162" mass="18368">MSQWFPKLKPLGREVWERSVLLTQFLCCIHIIKEHVVEIHQVMGPSMLPTFSAVGDVLLVERLSTKFQRIKQGDVVMALSPENPRLIVCKRVLGLEGENLVVMPTHGSGRVQHIKVPKGHVWLQGDNLSNSTDSRHYGPVPYGLLRGKVFLRVWPPGGWTRF</sequence>
<keyword evidence="4" id="KW-0496">Mitochondrion</keyword>
<comment type="subcellular location">
    <subcellularLocation>
        <location evidence="1">Mitochondrion inner membrane</location>
    </subcellularLocation>
</comment>
<feature type="active site" evidence="7">
    <location>
        <position position="90"/>
    </location>
</feature>
<evidence type="ECO:0000259" key="8">
    <source>
        <dbReference type="Pfam" id="PF10502"/>
    </source>
</evidence>
<dbReference type="OMA" id="LCKGPSM"/>
<dbReference type="PANTHER" id="PTHR12383:SF16">
    <property type="entry name" value="MITOCHONDRIAL INNER MEMBRANE PROTEASE SUBUNIT 1"/>
    <property type="match status" value="1"/>
</dbReference>
<dbReference type="GO" id="GO:0006627">
    <property type="term" value="P:protein processing involved in protein targeting to mitochondrion"/>
    <property type="evidence" value="ECO:0007669"/>
    <property type="project" value="TreeGrafter"/>
</dbReference>
<organism evidence="9 10">
    <name type="scientific">Ceratopteris richardii</name>
    <name type="common">Triangle waterfern</name>
    <dbReference type="NCBI Taxonomy" id="49495"/>
    <lineage>
        <taxon>Eukaryota</taxon>
        <taxon>Viridiplantae</taxon>
        <taxon>Streptophyta</taxon>
        <taxon>Embryophyta</taxon>
        <taxon>Tracheophyta</taxon>
        <taxon>Polypodiopsida</taxon>
        <taxon>Polypodiidae</taxon>
        <taxon>Polypodiales</taxon>
        <taxon>Pteridineae</taxon>
        <taxon>Pteridaceae</taxon>
        <taxon>Parkerioideae</taxon>
        <taxon>Ceratopteris</taxon>
    </lineage>
</organism>
<keyword evidence="3" id="KW-0378">Hydrolase</keyword>
<dbReference type="Pfam" id="PF10502">
    <property type="entry name" value="Peptidase_S26"/>
    <property type="match status" value="2"/>
</dbReference>
<dbReference type="OrthoDB" id="308440at2759"/>